<dbReference type="SUPFAM" id="SSF57196">
    <property type="entry name" value="EGF/Laminin"/>
    <property type="match status" value="2"/>
</dbReference>
<feature type="domain" description="EGF-like" evidence="8">
    <location>
        <begin position="96"/>
        <end position="132"/>
    </location>
</feature>
<keyword evidence="9" id="KW-1185">Reference proteome</keyword>
<dbReference type="PROSITE" id="PS01186">
    <property type="entry name" value="EGF_2"/>
    <property type="match status" value="1"/>
</dbReference>
<dbReference type="PROSITE" id="PS00022">
    <property type="entry name" value="EGF_1"/>
    <property type="match status" value="2"/>
</dbReference>
<evidence type="ECO:0000256" key="3">
    <source>
        <dbReference type="ARBA" id="ARBA00022737"/>
    </source>
</evidence>
<keyword evidence="3" id="KW-0677">Repeat</keyword>
<evidence type="ECO:0000256" key="6">
    <source>
        <dbReference type="PROSITE-ProRule" id="PRU00076"/>
    </source>
</evidence>
<dbReference type="PANTHER" id="PTHR24049:SF22">
    <property type="entry name" value="DROSOPHILA CRUMBS HOMOLOG"/>
    <property type="match status" value="1"/>
</dbReference>
<dbReference type="GO" id="GO:0045197">
    <property type="term" value="P:establishment or maintenance of epithelial cell apical/basal polarity"/>
    <property type="evidence" value="ECO:0007669"/>
    <property type="project" value="TreeGrafter"/>
</dbReference>
<dbReference type="RefSeq" id="XP_022335808.1">
    <property type="nucleotide sequence ID" value="XM_022480100.1"/>
</dbReference>
<keyword evidence="5" id="KW-0325">Glycoprotein</keyword>
<dbReference type="InterPro" id="IPR000742">
    <property type="entry name" value="EGF"/>
</dbReference>
<dbReference type="FunFam" id="2.10.25.10:FF:000012">
    <property type="entry name" value="Delta-like protein"/>
    <property type="match status" value="1"/>
</dbReference>
<organism evidence="9 10">
    <name type="scientific">Crassostrea virginica</name>
    <name type="common">Eastern oyster</name>
    <dbReference type="NCBI Taxonomy" id="6565"/>
    <lineage>
        <taxon>Eukaryota</taxon>
        <taxon>Metazoa</taxon>
        <taxon>Spiralia</taxon>
        <taxon>Lophotrochozoa</taxon>
        <taxon>Mollusca</taxon>
        <taxon>Bivalvia</taxon>
        <taxon>Autobranchia</taxon>
        <taxon>Pteriomorphia</taxon>
        <taxon>Ostreida</taxon>
        <taxon>Ostreoidea</taxon>
        <taxon>Ostreidae</taxon>
        <taxon>Crassostrea</taxon>
    </lineage>
</organism>
<dbReference type="Proteomes" id="UP000694844">
    <property type="component" value="Chromosome 5"/>
</dbReference>
<feature type="domain" description="EGF-like" evidence="8">
    <location>
        <begin position="133"/>
        <end position="168"/>
    </location>
</feature>
<evidence type="ECO:0000256" key="2">
    <source>
        <dbReference type="ARBA" id="ARBA00022729"/>
    </source>
</evidence>
<evidence type="ECO:0000313" key="10">
    <source>
        <dbReference type="RefSeq" id="XP_022335808.1"/>
    </source>
</evidence>
<evidence type="ECO:0000259" key="8">
    <source>
        <dbReference type="PROSITE" id="PS50026"/>
    </source>
</evidence>
<dbReference type="AlphaFoldDB" id="A0A8B8E873"/>
<keyword evidence="1 6" id="KW-0245">EGF-like domain</keyword>
<protein>
    <submittedName>
        <fullName evidence="10">Protein crumbs homolog 2-like</fullName>
    </submittedName>
</protein>
<dbReference type="PROSITE" id="PS50026">
    <property type="entry name" value="EGF_3"/>
    <property type="match status" value="2"/>
</dbReference>
<evidence type="ECO:0000313" key="9">
    <source>
        <dbReference type="Proteomes" id="UP000694844"/>
    </source>
</evidence>
<name>A0A8B8E873_CRAVI</name>
<evidence type="ECO:0000256" key="7">
    <source>
        <dbReference type="SAM" id="SignalP"/>
    </source>
</evidence>
<dbReference type="CDD" id="cd00054">
    <property type="entry name" value="EGF_CA"/>
    <property type="match status" value="1"/>
</dbReference>
<gene>
    <name evidence="10" type="primary">LOC111132303</name>
</gene>
<keyword evidence="2 7" id="KW-0732">Signal</keyword>
<proteinExistence type="predicted"/>
<feature type="chain" id="PRO_5034547435" evidence="7">
    <location>
        <begin position="19"/>
        <end position="171"/>
    </location>
</feature>
<dbReference type="GeneID" id="111132303"/>
<dbReference type="PANTHER" id="PTHR24049">
    <property type="entry name" value="CRUMBS FAMILY MEMBER"/>
    <property type="match status" value="1"/>
</dbReference>
<sequence length="171" mass="19232">MSIFVLLASFSLVKQTVGSGVIFTECDVSQCGGKEPIYPPLESSNVSFRMECLIRCLEHTFCGFVGHKEEQCHLYYSTNPTYGMQASAEEWQFWTRPDPCESYPCFNFGCCRQHRDTFMCLCTPYYAGERCEKQVDCASSPCLNGACCVMGDTFQCICPPGYTGTRCEHTI</sequence>
<dbReference type="Pfam" id="PF00008">
    <property type="entry name" value="EGF"/>
    <property type="match status" value="1"/>
</dbReference>
<dbReference type="GO" id="GO:0032991">
    <property type="term" value="C:protein-containing complex"/>
    <property type="evidence" value="ECO:0007669"/>
    <property type="project" value="TreeGrafter"/>
</dbReference>
<evidence type="ECO:0000256" key="4">
    <source>
        <dbReference type="ARBA" id="ARBA00023157"/>
    </source>
</evidence>
<feature type="disulfide bond" evidence="6">
    <location>
        <begin position="122"/>
        <end position="131"/>
    </location>
</feature>
<accession>A0A8B8E873</accession>
<keyword evidence="4 6" id="KW-1015">Disulfide bond</keyword>
<comment type="caution">
    <text evidence="6">Lacks conserved residue(s) required for the propagation of feature annotation.</text>
</comment>
<dbReference type="KEGG" id="cvn:111132303"/>
<feature type="disulfide bond" evidence="6">
    <location>
        <begin position="158"/>
        <end position="167"/>
    </location>
</feature>
<dbReference type="Gene3D" id="2.10.25.10">
    <property type="entry name" value="Laminin"/>
    <property type="match status" value="2"/>
</dbReference>
<evidence type="ECO:0000256" key="5">
    <source>
        <dbReference type="ARBA" id="ARBA00023180"/>
    </source>
</evidence>
<reference evidence="10" key="1">
    <citation type="submission" date="2025-08" db="UniProtKB">
        <authorList>
            <consortium name="RefSeq"/>
        </authorList>
    </citation>
    <scope>IDENTIFICATION</scope>
    <source>
        <tissue evidence="10">Whole sample</tissue>
    </source>
</reference>
<dbReference type="InterPro" id="IPR051022">
    <property type="entry name" value="Notch_Cell-Fate_Det"/>
</dbReference>
<dbReference type="SMART" id="SM00181">
    <property type="entry name" value="EGF"/>
    <property type="match status" value="2"/>
</dbReference>
<dbReference type="GO" id="GO:0005886">
    <property type="term" value="C:plasma membrane"/>
    <property type="evidence" value="ECO:0007669"/>
    <property type="project" value="TreeGrafter"/>
</dbReference>
<feature type="signal peptide" evidence="7">
    <location>
        <begin position="1"/>
        <end position="18"/>
    </location>
</feature>
<dbReference type="GO" id="GO:0007157">
    <property type="term" value="P:heterophilic cell-cell adhesion via plasma membrane cell adhesion molecules"/>
    <property type="evidence" value="ECO:0007669"/>
    <property type="project" value="TreeGrafter"/>
</dbReference>
<dbReference type="OrthoDB" id="6156699at2759"/>
<evidence type="ECO:0000256" key="1">
    <source>
        <dbReference type="ARBA" id="ARBA00022536"/>
    </source>
</evidence>